<dbReference type="SUPFAM" id="SSF81324">
    <property type="entry name" value="Voltage-gated potassium channels"/>
    <property type="match status" value="2"/>
</dbReference>
<dbReference type="RefSeq" id="XP_012669726.1">
    <property type="nucleotide sequence ID" value="XM_012814272.1"/>
</dbReference>
<evidence type="ECO:0000256" key="10">
    <source>
        <dbReference type="SAM" id="MobiDB-lite"/>
    </source>
</evidence>
<evidence type="ECO:0000259" key="12">
    <source>
        <dbReference type="Pfam" id="PF07885"/>
    </source>
</evidence>
<evidence type="ECO:0000256" key="3">
    <source>
        <dbReference type="ARBA" id="ARBA00022692"/>
    </source>
</evidence>
<keyword evidence="2 9" id="KW-0813">Transport</keyword>
<reference evidence="14" key="1">
    <citation type="submission" date="2025-08" db="UniProtKB">
        <authorList>
            <consortium name="RefSeq"/>
        </authorList>
    </citation>
    <scope>IDENTIFICATION</scope>
</reference>
<dbReference type="PRINTS" id="PR01333">
    <property type="entry name" value="2POREKCHANEL"/>
</dbReference>
<dbReference type="GO" id="GO:0005886">
    <property type="term" value="C:plasma membrane"/>
    <property type="evidence" value="ECO:0007669"/>
    <property type="project" value="TreeGrafter"/>
</dbReference>
<dbReference type="GO" id="GO:0030322">
    <property type="term" value="P:stabilization of membrane potential"/>
    <property type="evidence" value="ECO:0007669"/>
    <property type="project" value="TreeGrafter"/>
</dbReference>
<keyword evidence="13" id="KW-1185">Reference proteome</keyword>
<dbReference type="KEGG" id="char:105888535"/>
<dbReference type="GO" id="GO:0022841">
    <property type="term" value="F:potassium ion leak channel activity"/>
    <property type="evidence" value="ECO:0007669"/>
    <property type="project" value="TreeGrafter"/>
</dbReference>
<dbReference type="InterPro" id="IPR003280">
    <property type="entry name" value="2pore_dom_K_chnl"/>
</dbReference>
<dbReference type="CTD" id="89822"/>
<dbReference type="PANTHER" id="PTHR11003">
    <property type="entry name" value="POTASSIUM CHANNEL, SUBFAMILY K"/>
    <property type="match status" value="1"/>
</dbReference>
<gene>
    <name evidence="14" type="primary">kcnk17</name>
</gene>
<comment type="subcellular location">
    <subcellularLocation>
        <location evidence="1">Membrane</location>
        <topology evidence="1">Multi-pass membrane protein</topology>
    </subcellularLocation>
</comment>
<dbReference type="AlphaFoldDB" id="A0A6P3VEU2"/>
<evidence type="ECO:0000256" key="4">
    <source>
        <dbReference type="ARBA" id="ARBA00022958"/>
    </source>
</evidence>
<keyword evidence="6 9" id="KW-0406">Ion transport</keyword>
<feature type="transmembrane region" description="Helical" evidence="11">
    <location>
        <begin position="6"/>
        <end position="29"/>
    </location>
</feature>
<evidence type="ECO:0000313" key="14">
    <source>
        <dbReference type="RefSeq" id="XP_012669726.1"/>
    </source>
</evidence>
<evidence type="ECO:0000256" key="7">
    <source>
        <dbReference type="ARBA" id="ARBA00023136"/>
    </source>
</evidence>
<dbReference type="InterPro" id="IPR013099">
    <property type="entry name" value="K_chnl_dom"/>
</dbReference>
<dbReference type="PANTHER" id="PTHR11003:SF329">
    <property type="entry name" value="POTASSIUM CHANNEL SUBFAMILY K MEMBER 17-LIKE"/>
    <property type="match status" value="1"/>
</dbReference>
<feature type="transmembrane region" description="Helical" evidence="11">
    <location>
        <begin position="116"/>
        <end position="136"/>
    </location>
</feature>
<dbReference type="Gene3D" id="1.10.287.70">
    <property type="match status" value="1"/>
</dbReference>
<name>A0A6P3VEU2_CLUHA</name>
<keyword evidence="5 11" id="KW-1133">Transmembrane helix</keyword>
<evidence type="ECO:0000313" key="13">
    <source>
        <dbReference type="Proteomes" id="UP000515152"/>
    </source>
</evidence>
<dbReference type="GeneID" id="105888535"/>
<evidence type="ECO:0000256" key="2">
    <source>
        <dbReference type="ARBA" id="ARBA00022448"/>
    </source>
</evidence>
<dbReference type="OrthoDB" id="297496at2759"/>
<evidence type="ECO:0000256" key="11">
    <source>
        <dbReference type="SAM" id="Phobius"/>
    </source>
</evidence>
<evidence type="ECO:0000256" key="6">
    <source>
        <dbReference type="ARBA" id="ARBA00023065"/>
    </source>
</evidence>
<comment type="similarity">
    <text evidence="9">Belongs to the two pore domain potassium channel (TC 1.A.1.8) family.</text>
</comment>
<feature type="domain" description="Potassium channel" evidence="12">
    <location>
        <begin position="86"/>
        <end position="143"/>
    </location>
</feature>
<keyword evidence="4" id="KW-0630">Potassium</keyword>
<proteinExistence type="inferred from homology"/>
<feature type="domain" description="Potassium channel" evidence="12">
    <location>
        <begin position="177"/>
        <end position="255"/>
    </location>
</feature>
<evidence type="ECO:0000256" key="1">
    <source>
        <dbReference type="ARBA" id="ARBA00004141"/>
    </source>
</evidence>
<feature type="transmembrane region" description="Helical" evidence="11">
    <location>
        <begin position="228"/>
        <end position="248"/>
    </location>
</feature>
<accession>A0A6P3VEU2</accession>
<dbReference type="Proteomes" id="UP000515152">
    <property type="component" value="Chromosome 14"/>
</dbReference>
<keyword evidence="8 9" id="KW-0407">Ion channel</keyword>
<evidence type="ECO:0000256" key="8">
    <source>
        <dbReference type="ARBA" id="ARBA00023303"/>
    </source>
</evidence>
<organism evidence="13 14">
    <name type="scientific">Clupea harengus</name>
    <name type="common">Atlantic herring</name>
    <dbReference type="NCBI Taxonomy" id="7950"/>
    <lineage>
        <taxon>Eukaryota</taxon>
        <taxon>Metazoa</taxon>
        <taxon>Chordata</taxon>
        <taxon>Craniata</taxon>
        <taxon>Vertebrata</taxon>
        <taxon>Euteleostomi</taxon>
        <taxon>Actinopterygii</taxon>
        <taxon>Neopterygii</taxon>
        <taxon>Teleostei</taxon>
        <taxon>Clupei</taxon>
        <taxon>Clupeiformes</taxon>
        <taxon>Clupeoidei</taxon>
        <taxon>Clupeidae</taxon>
        <taxon>Clupea</taxon>
    </lineage>
</organism>
<feature type="compositionally biased region" description="Polar residues" evidence="10">
    <location>
        <begin position="270"/>
        <end position="280"/>
    </location>
</feature>
<dbReference type="Pfam" id="PF07885">
    <property type="entry name" value="Ion_trans_2"/>
    <property type="match status" value="2"/>
</dbReference>
<evidence type="ECO:0000256" key="5">
    <source>
        <dbReference type="ARBA" id="ARBA00022989"/>
    </source>
</evidence>
<dbReference type="FunFam" id="1.10.287.70:FF:000110">
    <property type="entry name" value="Potassium channel subfamily K member"/>
    <property type="match status" value="1"/>
</dbReference>
<dbReference type="GO" id="GO:0015271">
    <property type="term" value="F:outward rectifier potassium channel activity"/>
    <property type="evidence" value="ECO:0007669"/>
    <property type="project" value="TreeGrafter"/>
</dbReference>
<feature type="region of interest" description="Disordered" evidence="10">
    <location>
        <begin position="268"/>
        <end position="289"/>
    </location>
</feature>
<sequence length="289" mass="32604">MQFVSRLPSILLLGVVYVAFVLAGGAVFWRLEGGLVEQNLVRLREEKSRLLQRLSCLDIQSLEEVGQLIRSASKYGLSLKSNSTSDGFWKFTSSSIFAATVVTTIGYGNISPGTMYGQIFCVFFALVGIPLNVVVLNKVGKYMLSIERKFCHFIEQKTNRKKCVRVFIHSLSFATLAVLYFVAPVMIFQQYEGWSYAEAVYYCFITLSTIGFGDYVADNDPDRYYPEWYAFIMGAWIFFGLAWLALLINHCIDLLEGFNGYLKEKREGTASMSQGSQPDETQAPEKSIK</sequence>
<feature type="transmembrane region" description="Helical" evidence="11">
    <location>
        <begin position="166"/>
        <end position="187"/>
    </location>
</feature>
<keyword evidence="3 9" id="KW-0812">Transmembrane</keyword>
<protein>
    <submittedName>
        <fullName evidence="14">Potassium channel subfamily K member 17</fullName>
    </submittedName>
</protein>
<keyword evidence="7 11" id="KW-0472">Membrane</keyword>
<evidence type="ECO:0000256" key="9">
    <source>
        <dbReference type="RuleBase" id="RU003857"/>
    </source>
</evidence>